<accession>A0AAC9J833</accession>
<dbReference type="SUPFAM" id="SSF116734">
    <property type="entry name" value="DNA methylase specificity domain"/>
    <property type="match status" value="2"/>
</dbReference>
<dbReference type="CDD" id="cd17274">
    <property type="entry name" value="RMtype1_S_Eco540ANI-TRD1-CR1_like"/>
    <property type="match status" value="1"/>
</dbReference>
<keyword evidence="3" id="KW-0238">DNA-binding</keyword>
<evidence type="ECO:0000256" key="1">
    <source>
        <dbReference type="ARBA" id="ARBA00010923"/>
    </source>
</evidence>
<dbReference type="Gene3D" id="3.90.220.20">
    <property type="entry name" value="DNA methylase specificity domains"/>
    <property type="match status" value="2"/>
</dbReference>
<dbReference type="InterPro" id="IPR052021">
    <property type="entry name" value="Type-I_RS_S_subunit"/>
</dbReference>
<evidence type="ECO:0000313" key="6">
    <source>
        <dbReference type="Proteomes" id="UP000182459"/>
    </source>
</evidence>
<gene>
    <name evidence="5" type="ORF">FSC454_01675</name>
</gene>
<dbReference type="PANTHER" id="PTHR30408:SF12">
    <property type="entry name" value="TYPE I RESTRICTION ENZYME MJAVIII SPECIFICITY SUBUNIT"/>
    <property type="match status" value="1"/>
</dbReference>
<feature type="domain" description="Type I restriction modification DNA specificity" evidence="4">
    <location>
        <begin position="19"/>
        <end position="84"/>
    </location>
</feature>
<dbReference type="GO" id="GO:0009307">
    <property type="term" value="P:DNA restriction-modification system"/>
    <property type="evidence" value="ECO:0007669"/>
    <property type="project" value="UniProtKB-KW"/>
</dbReference>
<dbReference type="InterPro" id="IPR044946">
    <property type="entry name" value="Restrct_endonuc_typeI_TRD_sf"/>
</dbReference>
<dbReference type="KEGG" id="fhi:FSC454_01675"/>
<dbReference type="EMBL" id="CP018093">
    <property type="protein sequence ID" value="APD51262.1"/>
    <property type="molecule type" value="Genomic_DNA"/>
</dbReference>
<reference evidence="5 6" key="1">
    <citation type="submission" date="2016-11" db="EMBL/GenBank/DDBJ databases">
        <authorList>
            <person name="Hagglund E."/>
            <person name="Bystrom M."/>
            <person name="Naslund J."/>
            <person name="Stenberg P."/>
            <person name="Sjodin A."/>
        </authorList>
    </citation>
    <scope>NUCLEOTIDE SEQUENCE [LARGE SCALE GENOMIC DNA]</scope>
    <source>
        <strain evidence="5 6">CCUG 58020</strain>
    </source>
</reference>
<evidence type="ECO:0000259" key="4">
    <source>
        <dbReference type="Pfam" id="PF01420"/>
    </source>
</evidence>
<dbReference type="GO" id="GO:0003677">
    <property type="term" value="F:DNA binding"/>
    <property type="evidence" value="ECO:0007669"/>
    <property type="project" value="UniProtKB-KW"/>
</dbReference>
<organism evidence="5 6">
    <name type="scientific">Francisella hispaniensis FSC454</name>
    <dbReference type="NCBI Taxonomy" id="1088883"/>
    <lineage>
        <taxon>Bacteria</taxon>
        <taxon>Pseudomonadati</taxon>
        <taxon>Pseudomonadota</taxon>
        <taxon>Gammaproteobacteria</taxon>
        <taxon>Thiotrichales</taxon>
        <taxon>Francisellaceae</taxon>
        <taxon>Francisella</taxon>
    </lineage>
</organism>
<comment type="similarity">
    <text evidence="1">Belongs to the type-I restriction system S methylase family.</text>
</comment>
<dbReference type="REBASE" id="166805">
    <property type="entry name" value="S.Fhi454ORF1695P"/>
</dbReference>
<proteinExistence type="inferred from homology"/>
<keyword evidence="6" id="KW-1185">Reference proteome</keyword>
<dbReference type="Gene3D" id="1.10.287.1120">
    <property type="entry name" value="Bipartite methylase S protein"/>
    <property type="match status" value="1"/>
</dbReference>
<evidence type="ECO:0000313" key="5">
    <source>
        <dbReference type="EMBL" id="APD51262.1"/>
    </source>
</evidence>
<evidence type="ECO:0000256" key="3">
    <source>
        <dbReference type="ARBA" id="ARBA00023125"/>
    </source>
</evidence>
<protein>
    <recommendedName>
        <fullName evidence="4">Type I restriction modification DNA specificity domain-containing protein</fullName>
    </recommendedName>
</protein>
<keyword evidence="2" id="KW-0680">Restriction system</keyword>
<dbReference type="InterPro" id="IPR000055">
    <property type="entry name" value="Restrct_endonuc_typeI_TRD"/>
</dbReference>
<dbReference type="PANTHER" id="PTHR30408">
    <property type="entry name" value="TYPE-1 RESTRICTION ENZYME ECOKI SPECIFICITY PROTEIN"/>
    <property type="match status" value="1"/>
</dbReference>
<dbReference type="Pfam" id="PF01420">
    <property type="entry name" value="Methylase_S"/>
    <property type="match status" value="2"/>
</dbReference>
<name>A0AAC9J833_9GAMM</name>
<dbReference type="AlphaFoldDB" id="A0AAC9J833"/>
<dbReference type="Proteomes" id="UP000182459">
    <property type="component" value="Chromosome"/>
</dbReference>
<sequence>MCSDGIRLAVDEKKFSKYFVYSYINSSFFRDLAEKSSTGSTRKRIGLDVLKKLSILTPSFKEQQKIADCLSSVDELIEAQSQKVELLKEHKKGLMQKLFPVEGKTTPEYRFPEFRDAGEWVERELGDCLNYIQPSKYIVKSTEYNDSYKTPVLTAGKSFILGYTNEIDGVFLKDLPVIIFDDFTTASKFVDFPFKVKSSAIKILLSKKDINVKFVYEAMQNIKYEVGVHERHWISIFSKLNIRIPNPKEQQKIADCLSSVDELIEAQSQKVELLKEHKKGLMQRLFPVTTST</sequence>
<feature type="domain" description="Type I restriction modification DNA specificity" evidence="4">
    <location>
        <begin position="119"/>
        <end position="271"/>
    </location>
</feature>
<evidence type="ECO:0000256" key="2">
    <source>
        <dbReference type="ARBA" id="ARBA00022747"/>
    </source>
</evidence>